<dbReference type="InterPro" id="IPR013668">
    <property type="entry name" value="RNase_R_HTH_12"/>
</dbReference>
<dbReference type="InterPro" id="IPR036390">
    <property type="entry name" value="WH_DNA-bd_sf"/>
</dbReference>
<dbReference type="HOGENOM" id="CLU_090588_0_0_0"/>
<keyword evidence="3" id="KW-0804">Transcription</keyword>
<dbReference type="SUPFAM" id="SSF48008">
    <property type="entry name" value="GntR ligand-binding domain-like"/>
    <property type="match status" value="1"/>
</dbReference>
<sequence length="222" mass="25227">MRDREKDFDQERIVLSLLHRSQGPVGAGTVKEELFSFGYELSEATVGRFLRELDKRGLTCRVGFQGRCLTKLGRKRLLELEEASRFHHSYRTLLEKISEPETSLKDLLEARIVLEVAMVRIASVRCTSKDLTLLAEKIEQMKKQRSLEEVNGLIDGFHKILAEATGNSVLQAVAELLQRDIQIKGDLERIIEAYEALFDALKAKDPKKAEEAIFECFATIGF</sequence>
<dbReference type="eggNOG" id="COG2186">
    <property type="taxonomic scope" value="Bacteria"/>
</dbReference>
<dbReference type="Proteomes" id="UP000005868">
    <property type="component" value="Chromosome"/>
</dbReference>
<dbReference type="STRING" id="580340.Tlie_0013"/>
<feature type="domain" description="GntR C-terminal" evidence="4">
    <location>
        <begin position="106"/>
        <end position="219"/>
    </location>
</feature>
<dbReference type="GO" id="GO:0003677">
    <property type="term" value="F:DNA binding"/>
    <property type="evidence" value="ECO:0007669"/>
    <property type="project" value="UniProtKB-KW"/>
</dbReference>
<evidence type="ECO:0000256" key="3">
    <source>
        <dbReference type="ARBA" id="ARBA00023163"/>
    </source>
</evidence>
<reference evidence="5 6" key="2">
    <citation type="journal article" date="2012" name="Stand. Genomic Sci.">
        <title>Genome sequence of the moderately thermophilic, amino-acid-degrading and sulfur-reducing bacterium Thermovirga lienii type strain (Cas60314(T)).</title>
        <authorList>
            <person name="Goker M."/>
            <person name="Saunders E."/>
            <person name="Lapidus A."/>
            <person name="Nolan M."/>
            <person name="Lucas S."/>
            <person name="Hammon N."/>
            <person name="Deshpande S."/>
            <person name="Cheng J.F."/>
            <person name="Han C."/>
            <person name="Tapia R."/>
            <person name="Goodwin L.A."/>
            <person name="Pitluck S."/>
            <person name="Liolios K."/>
            <person name="Mavromatis K."/>
            <person name="Pagani I."/>
            <person name="Ivanova N."/>
            <person name="Mikhailova N."/>
            <person name="Pati A."/>
            <person name="Chen A."/>
            <person name="Palaniappan K."/>
            <person name="Land M."/>
            <person name="Chang Y.J."/>
            <person name="Jeffries C.D."/>
            <person name="Brambilla E.M."/>
            <person name="Rohde M."/>
            <person name="Spring S."/>
            <person name="Detter J.C."/>
            <person name="Woyke T."/>
            <person name="Bristow J."/>
            <person name="Eisen J.A."/>
            <person name="Markowitz V."/>
            <person name="Hugenholtz P."/>
            <person name="Kyrpides N.C."/>
            <person name="Klenk H.P."/>
        </authorList>
    </citation>
    <scope>NUCLEOTIDE SEQUENCE [LARGE SCALE GENOMIC DNA]</scope>
    <source>
        <strain evidence="6">ATCC BAA-1197 / DSM 17291 / Cas60314</strain>
    </source>
</reference>
<keyword evidence="6" id="KW-1185">Reference proteome</keyword>
<dbReference type="KEGG" id="tli:Tlie_0013"/>
<accession>G7V559</accession>
<proteinExistence type="predicted"/>
<dbReference type="PANTHER" id="PTHR43537:SF5">
    <property type="entry name" value="UXU OPERON TRANSCRIPTIONAL REGULATOR"/>
    <property type="match status" value="1"/>
</dbReference>
<dbReference type="Pfam" id="PF08461">
    <property type="entry name" value="WHD_RNase_R"/>
    <property type="match status" value="1"/>
</dbReference>
<dbReference type="SMART" id="SM00895">
    <property type="entry name" value="FCD"/>
    <property type="match status" value="1"/>
</dbReference>
<dbReference type="Pfam" id="PF07729">
    <property type="entry name" value="FCD"/>
    <property type="match status" value="1"/>
</dbReference>
<organism evidence="5 6">
    <name type="scientific">Thermovirga lienii (strain ATCC BAA-1197 / DSM 17291 / Cas60314)</name>
    <dbReference type="NCBI Taxonomy" id="580340"/>
    <lineage>
        <taxon>Bacteria</taxon>
        <taxon>Thermotogati</taxon>
        <taxon>Synergistota</taxon>
        <taxon>Synergistia</taxon>
        <taxon>Synergistales</taxon>
        <taxon>Thermovirgaceae</taxon>
        <taxon>Thermovirga</taxon>
    </lineage>
</organism>
<dbReference type="EMBL" id="CP003096">
    <property type="protein sequence ID" value="AER65759.1"/>
    <property type="molecule type" value="Genomic_DNA"/>
</dbReference>
<dbReference type="Gene3D" id="1.20.120.530">
    <property type="entry name" value="GntR ligand-binding domain-like"/>
    <property type="match status" value="1"/>
</dbReference>
<dbReference type="PANTHER" id="PTHR43537">
    <property type="entry name" value="TRANSCRIPTIONAL REGULATOR, GNTR FAMILY"/>
    <property type="match status" value="1"/>
</dbReference>
<gene>
    <name evidence="5" type="ordered locus">Tlie_0013</name>
</gene>
<keyword evidence="1" id="KW-0805">Transcription regulation</keyword>
<protein>
    <submittedName>
        <fullName evidence="5">GntR domain protein</fullName>
    </submittedName>
</protein>
<dbReference type="InterPro" id="IPR011711">
    <property type="entry name" value="GntR_C"/>
</dbReference>
<dbReference type="AlphaFoldDB" id="G7V559"/>
<dbReference type="InterPro" id="IPR008920">
    <property type="entry name" value="TF_FadR/GntR_C"/>
</dbReference>
<reference evidence="6" key="1">
    <citation type="submission" date="2011-10" db="EMBL/GenBank/DDBJ databases">
        <title>The complete genome of chromosome of Thermovirga lienii DSM 17291.</title>
        <authorList>
            <consortium name="US DOE Joint Genome Institute (JGI-PGF)"/>
            <person name="Lucas S."/>
            <person name="Copeland A."/>
            <person name="Lapidus A."/>
            <person name="Glavina del Rio T."/>
            <person name="Dalin E."/>
            <person name="Tice H."/>
            <person name="Bruce D."/>
            <person name="Goodwin L."/>
            <person name="Pitluck S."/>
            <person name="Peters L."/>
            <person name="Mikhailova N."/>
            <person name="Saunders E."/>
            <person name="Kyrpides N."/>
            <person name="Mavromatis K."/>
            <person name="Ivanova N."/>
            <person name="Last F.I."/>
            <person name="Brettin T."/>
            <person name="Detter J.C."/>
            <person name="Han C."/>
            <person name="Larimer F."/>
            <person name="Land M."/>
            <person name="Hauser L."/>
            <person name="Markowitz V."/>
            <person name="Cheng J.-F."/>
            <person name="Hugenholtz P."/>
            <person name="Woyke T."/>
            <person name="Wu D."/>
            <person name="Spring S."/>
            <person name="Schroeder M."/>
            <person name="Brambilla E.-M."/>
            <person name="Klenk H.-P."/>
            <person name="Eisen J.A."/>
        </authorList>
    </citation>
    <scope>NUCLEOTIDE SEQUENCE [LARGE SCALE GENOMIC DNA]</scope>
    <source>
        <strain evidence="6">ATCC BAA-1197 / DSM 17291 / Cas60314</strain>
    </source>
</reference>
<evidence type="ECO:0000259" key="4">
    <source>
        <dbReference type="SMART" id="SM00895"/>
    </source>
</evidence>
<keyword evidence="2" id="KW-0238">DNA-binding</keyword>
<name>G7V559_THELD</name>
<evidence type="ECO:0000313" key="5">
    <source>
        <dbReference type="EMBL" id="AER65759.1"/>
    </source>
</evidence>
<evidence type="ECO:0000256" key="2">
    <source>
        <dbReference type="ARBA" id="ARBA00023125"/>
    </source>
</evidence>
<evidence type="ECO:0000313" key="6">
    <source>
        <dbReference type="Proteomes" id="UP000005868"/>
    </source>
</evidence>
<evidence type="ECO:0000256" key="1">
    <source>
        <dbReference type="ARBA" id="ARBA00023015"/>
    </source>
</evidence>
<dbReference type="SUPFAM" id="SSF46785">
    <property type="entry name" value="Winged helix' DNA-binding domain"/>
    <property type="match status" value="1"/>
</dbReference>